<dbReference type="Pfam" id="PF09397">
    <property type="entry name" value="FtsK_gamma"/>
    <property type="match status" value="1"/>
</dbReference>
<dbReference type="Pfam" id="PF13491">
    <property type="entry name" value="FtsK_4TM"/>
    <property type="match status" value="1"/>
</dbReference>
<dbReference type="InterPro" id="IPR018541">
    <property type="entry name" value="Ftsk_gamma"/>
</dbReference>
<evidence type="ECO:0000256" key="1">
    <source>
        <dbReference type="ARBA" id="ARBA00004651"/>
    </source>
</evidence>
<evidence type="ECO:0000256" key="15">
    <source>
        <dbReference type="PROSITE-ProRule" id="PRU00289"/>
    </source>
</evidence>
<evidence type="ECO:0000256" key="11">
    <source>
        <dbReference type="ARBA" id="ARBA00023136"/>
    </source>
</evidence>
<evidence type="ECO:0000256" key="5">
    <source>
        <dbReference type="ARBA" id="ARBA00022692"/>
    </source>
</evidence>
<evidence type="ECO:0000256" key="10">
    <source>
        <dbReference type="ARBA" id="ARBA00023125"/>
    </source>
</evidence>
<feature type="transmembrane region" description="Helical" evidence="17">
    <location>
        <begin position="20"/>
        <end position="37"/>
    </location>
</feature>
<dbReference type="InterPro" id="IPR036390">
    <property type="entry name" value="WH_DNA-bd_sf"/>
</dbReference>
<dbReference type="Gene3D" id="3.40.50.300">
    <property type="entry name" value="P-loop containing nucleotide triphosphate hydrolases"/>
    <property type="match status" value="1"/>
</dbReference>
<keyword evidence="16" id="KW-0175">Coiled coil</keyword>
<dbReference type="GO" id="GO:0007059">
    <property type="term" value="P:chromosome segregation"/>
    <property type="evidence" value="ECO:0007669"/>
    <property type="project" value="UniProtKB-KW"/>
</dbReference>
<comment type="subunit">
    <text evidence="14">Homohexamer. Forms a ring that surrounds DNA.</text>
</comment>
<evidence type="ECO:0000313" key="20">
    <source>
        <dbReference type="Proteomes" id="UP000003280"/>
    </source>
</evidence>
<dbReference type="PANTHER" id="PTHR22683">
    <property type="entry name" value="SPORULATION PROTEIN RELATED"/>
    <property type="match status" value="1"/>
</dbReference>
<evidence type="ECO:0000256" key="12">
    <source>
        <dbReference type="ARBA" id="ARBA00023306"/>
    </source>
</evidence>
<feature type="binding site" evidence="15">
    <location>
        <begin position="475"/>
        <end position="482"/>
    </location>
    <ligand>
        <name>ATP</name>
        <dbReference type="ChEBI" id="CHEBI:30616"/>
    </ligand>
</feature>
<dbReference type="Proteomes" id="UP000003280">
    <property type="component" value="Unassembled WGS sequence"/>
</dbReference>
<evidence type="ECO:0000256" key="17">
    <source>
        <dbReference type="SAM" id="Phobius"/>
    </source>
</evidence>
<keyword evidence="7" id="KW-0159">Chromosome partition</keyword>
<dbReference type="RefSeq" id="WP_008902360.1">
    <property type="nucleotide sequence ID" value="NZ_GL397071.1"/>
</dbReference>
<feature type="transmembrane region" description="Helical" evidence="17">
    <location>
        <begin position="57"/>
        <end position="75"/>
    </location>
</feature>
<dbReference type="GO" id="GO:0003677">
    <property type="term" value="F:DNA binding"/>
    <property type="evidence" value="ECO:0007669"/>
    <property type="project" value="UniProtKB-KW"/>
</dbReference>
<dbReference type="PROSITE" id="PS50901">
    <property type="entry name" value="FTSK"/>
    <property type="match status" value="1"/>
</dbReference>
<keyword evidence="5 17" id="KW-0812">Transmembrane</keyword>
<dbReference type="HOGENOM" id="CLU_001981_9_2_9"/>
<gene>
    <name evidence="19" type="primary">ftsK</name>
    <name evidence="19" type="ORF">HMPREF9225_1585</name>
</gene>
<comment type="similarity">
    <text evidence="2">Belongs to the FtsK/SpoIIIE/SftA family.</text>
</comment>
<sequence>MKKRRAKTKSKPKTIRPEIVGAVLIFIGLMSFVSIFSDKMGFIGNFLYKLNTNLAGRANLVVPLIFMFLGTSLSFKSLRENFLKHFVCSLILFVCLIILLDTDKSGDYTLIERIHFSKEYATVGKGGGVIGASLGFFLYKALGVVGTSIVISILAIGTILYLIRFDPHKAKEFIFDFSQNTKESFANLKEKIVEMKNERALAKEEKEKNKDIKDKKISKKKSKIEKDNEDEPSLEIIENDFEDDSDDELLINVYDQNTNEAISSDNKENCIKENESYVEESKEKVETKSKKTKLQTYDEIIEDEKEEEELSKDIEKSMEEEYVYTAPPIELLDNIENERGDNSEILKNKKIIEETMENFGIESKIVAINKGPVITSYELEPSPGVRLSKIVSLSDNLALSLASSDIRIEAPIPGKSVVGIEVPNKTKAAVTVRELIESDEFKELNSHLPLALGKDVMGKNIISTIDKMPHLLIAGATGSGKSVCINTIITSIIYKSSPEDVKLVLIDPKVVELSIYNGIPHLLIPVVTNPKKAQYALNWAVQEMEKRYQAFAENSVRDIKGYNKKMKSQGEKEFPRIVVIVDELADLMMVSGQEVEDYIARLAQMARAAGIYLIIATQRPSVDVITGTIKANIPSRIAFAVSSSVDSRTILDIGGAEKLLGKGDMMFYPGFYSKPKRVQGAFISDEEVERVIDFVKGNNASQMTEKKENLLDEIEKKTEEIKDKDPLFEEAVRYILTDEQASISFLQRKLKVGYSRAARIVDQMEEAGIIGPHEGSKPRTIIMSPEEIEKYLGERNE</sequence>
<evidence type="ECO:0000256" key="8">
    <source>
        <dbReference type="ARBA" id="ARBA00022840"/>
    </source>
</evidence>
<evidence type="ECO:0000256" key="6">
    <source>
        <dbReference type="ARBA" id="ARBA00022741"/>
    </source>
</evidence>
<dbReference type="InterPro" id="IPR036388">
    <property type="entry name" value="WH-like_DNA-bd_sf"/>
</dbReference>
<dbReference type="InterPro" id="IPR003593">
    <property type="entry name" value="AAA+_ATPase"/>
</dbReference>
<organism evidence="19 20">
    <name type="scientific">Peptoniphilus duerdenii ATCC BAA-1640</name>
    <dbReference type="NCBI Taxonomy" id="862517"/>
    <lineage>
        <taxon>Bacteria</taxon>
        <taxon>Bacillati</taxon>
        <taxon>Bacillota</taxon>
        <taxon>Tissierellia</taxon>
        <taxon>Tissierellales</taxon>
        <taxon>Peptoniphilaceae</taxon>
        <taxon>Peptoniphilus</taxon>
    </lineage>
</organism>
<dbReference type="eggNOG" id="COG1674">
    <property type="taxonomic scope" value="Bacteria"/>
</dbReference>
<evidence type="ECO:0000256" key="2">
    <source>
        <dbReference type="ARBA" id="ARBA00006474"/>
    </source>
</evidence>
<dbReference type="InterPro" id="IPR002543">
    <property type="entry name" value="FtsK_dom"/>
</dbReference>
<dbReference type="STRING" id="862517.HMPREF9225_1585"/>
<keyword evidence="10" id="KW-0238">DNA-binding</keyword>
<dbReference type="InterPro" id="IPR027417">
    <property type="entry name" value="P-loop_NTPase"/>
</dbReference>
<keyword evidence="12" id="KW-0131">Cell cycle</keyword>
<dbReference type="SMART" id="SM00382">
    <property type="entry name" value="AAA"/>
    <property type="match status" value="1"/>
</dbReference>
<evidence type="ECO:0000256" key="16">
    <source>
        <dbReference type="SAM" id="Coils"/>
    </source>
</evidence>
<dbReference type="Gene3D" id="3.30.980.40">
    <property type="match status" value="1"/>
</dbReference>
<protein>
    <submittedName>
        <fullName evidence="19">FtsK/SpoIIIE family protein</fullName>
    </submittedName>
</protein>
<comment type="caution">
    <text evidence="19">The sequence shown here is derived from an EMBL/GenBank/DDBJ whole genome shotgun (WGS) entry which is preliminary data.</text>
</comment>
<reference evidence="19 20" key="1">
    <citation type="submission" date="2010-07" db="EMBL/GenBank/DDBJ databases">
        <authorList>
            <person name="Muzny D."/>
            <person name="Qin X."/>
            <person name="Deng J."/>
            <person name="Jiang H."/>
            <person name="Liu Y."/>
            <person name="Qu J."/>
            <person name="Song X.-Z."/>
            <person name="Zhang L."/>
            <person name="Thornton R."/>
            <person name="Coyle M."/>
            <person name="Francisco L."/>
            <person name="Jackson L."/>
            <person name="Javaid M."/>
            <person name="Korchina V."/>
            <person name="Kovar C."/>
            <person name="Mata R."/>
            <person name="Mathew T."/>
            <person name="Ngo R."/>
            <person name="Nguyen L."/>
            <person name="Nguyen N."/>
            <person name="Okwuonu G."/>
            <person name="Ongeri F."/>
            <person name="Pham C."/>
            <person name="Simmons D."/>
            <person name="Wilczek-Boney K."/>
            <person name="Hale W."/>
            <person name="Jakkamsetti A."/>
            <person name="Pham P."/>
            <person name="Ruth R."/>
            <person name="San Lucas F."/>
            <person name="Warren J."/>
            <person name="Zhang J."/>
            <person name="Zhao Z."/>
            <person name="Zhou C."/>
            <person name="Zhu D."/>
            <person name="Lee S."/>
            <person name="Bess C."/>
            <person name="Blankenburg K."/>
            <person name="Forbes L."/>
            <person name="Fu Q."/>
            <person name="Gubbala S."/>
            <person name="Hirani K."/>
            <person name="Jayaseelan J.C."/>
            <person name="Lara F."/>
            <person name="Munidasa M."/>
            <person name="Palculict T."/>
            <person name="Patil S."/>
            <person name="Pu L.-L."/>
            <person name="Saada N."/>
            <person name="Tang L."/>
            <person name="Weissenberger G."/>
            <person name="Zhu Y."/>
            <person name="Hemphill L."/>
            <person name="Shang Y."/>
            <person name="Youmans B."/>
            <person name="Ayvaz T."/>
            <person name="Ross M."/>
            <person name="Santibanez J."/>
            <person name="Aqrawi P."/>
            <person name="Gross S."/>
            <person name="Joshi V."/>
            <person name="Fowler G."/>
            <person name="Nazareth L."/>
            <person name="Reid J."/>
            <person name="Worley K."/>
            <person name="Petrosino J."/>
            <person name="Highlander S."/>
            <person name="Gibbs R."/>
        </authorList>
    </citation>
    <scope>NUCLEOTIDE SEQUENCE [LARGE SCALE GENOMIC DNA]</scope>
    <source>
        <strain evidence="19 20">ATCC BAA-1640</strain>
    </source>
</reference>
<evidence type="ECO:0000256" key="7">
    <source>
        <dbReference type="ARBA" id="ARBA00022829"/>
    </source>
</evidence>
<feature type="transmembrane region" description="Helical" evidence="17">
    <location>
        <begin position="141"/>
        <end position="163"/>
    </location>
</feature>
<keyword evidence="3" id="KW-1003">Cell membrane</keyword>
<dbReference type="Pfam" id="PF01580">
    <property type="entry name" value="FtsK_SpoIIIE"/>
    <property type="match status" value="1"/>
</dbReference>
<keyword evidence="9 17" id="KW-1133">Transmembrane helix</keyword>
<proteinExistence type="inferred from homology"/>
<dbReference type="SUPFAM" id="SSF52540">
    <property type="entry name" value="P-loop containing nucleoside triphosphate hydrolases"/>
    <property type="match status" value="1"/>
</dbReference>
<feature type="domain" description="FtsK" evidence="18">
    <location>
        <begin position="453"/>
        <end position="648"/>
    </location>
</feature>
<keyword evidence="6 15" id="KW-0547">Nucleotide-binding</keyword>
<evidence type="ECO:0000256" key="14">
    <source>
        <dbReference type="ARBA" id="ARBA00025923"/>
    </source>
</evidence>
<dbReference type="GO" id="GO:0005524">
    <property type="term" value="F:ATP binding"/>
    <property type="evidence" value="ECO:0007669"/>
    <property type="project" value="UniProtKB-UniRule"/>
</dbReference>
<keyword evidence="20" id="KW-1185">Reference proteome</keyword>
<name>E0NN46_9FIRM</name>
<evidence type="ECO:0000256" key="3">
    <source>
        <dbReference type="ARBA" id="ARBA00022475"/>
    </source>
</evidence>
<accession>E0NN46</accession>
<evidence type="ECO:0000256" key="13">
    <source>
        <dbReference type="ARBA" id="ARBA00024986"/>
    </source>
</evidence>
<keyword evidence="4" id="KW-0132">Cell division</keyword>
<comment type="subcellular location">
    <subcellularLocation>
        <location evidence="1">Cell membrane</location>
        <topology evidence="1">Multi-pass membrane protein</topology>
    </subcellularLocation>
</comment>
<dbReference type="SUPFAM" id="SSF46785">
    <property type="entry name" value="Winged helix' DNA-binding domain"/>
    <property type="match status" value="1"/>
</dbReference>
<keyword evidence="11 17" id="KW-0472">Membrane</keyword>
<dbReference type="SMART" id="SM00843">
    <property type="entry name" value="Ftsk_gamma"/>
    <property type="match status" value="1"/>
</dbReference>
<dbReference type="InterPro" id="IPR050206">
    <property type="entry name" value="FtsK/SpoIIIE/SftA"/>
</dbReference>
<dbReference type="CDD" id="cd01127">
    <property type="entry name" value="TrwB_TraG_TraD_VirD4"/>
    <property type="match status" value="1"/>
</dbReference>
<evidence type="ECO:0000256" key="4">
    <source>
        <dbReference type="ARBA" id="ARBA00022618"/>
    </source>
</evidence>
<dbReference type="GO" id="GO:0051301">
    <property type="term" value="P:cell division"/>
    <property type="evidence" value="ECO:0007669"/>
    <property type="project" value="UniProtKB-KW"/>
</dbReference>
<evidence type="ECO:0000259" key="18">
    <source>
        <dbReference type="PROSITE" id="PS50901"/>
    </source>
</evidence>
<dbReference type="GO" id="GO:0005886">
    <property type="term" value="C:plasma membrane"/>
    <property type="evidence" value="ECO:0007669"/>
    <property type="project" value="UniProtKB-SubCell"/>
</dbReference>
<dbReference type="InterPro" id="IPR041027">
    <property type="entry name" value="FtsK_alpha"/>
</dbReference>
<keyword evidence="8 15" id="KW-0067">ATP-binding</keyword>
<dbReference type="PANTHER" id="PTHR22683:SF41">
    <property type="entry name" value="DNA TRANSLOCASE FTSK"/>
    <property type="match status" value="1"/>
</dbReference>
<feature type="coiled-coil region" evidence="16">
    <location>
        <begin position="178"/>
        <end position="215"/>
    </location>
</feature>
<dbReference type="EMBL" id="AEEH01000048">
    <property type="protein sequence ID" value="EFM24719.1"/>
    <property type="molecule type" value="Genomic_DNA"/>
</dbReference>
<evidence type="ECO:0000313" key="19">
    <source>
        <dbReference type="EMBL" id="EFM24719.1"/>
    </source>
</evidence>
<dbReference type="AlphaFoldDB" id="E0NN46"/>
<dbReference type="Gene3D" id="1.10.10.10">
    <property type="entry name" value="Winged helix-like DNA-binding domain superfamily/Winged helix DNA-binding domain"/>
    <property type="match status" value="1"/>
</dbReference>
<dbReference type="Pfam" id="PF17854">
    <property type="entry name" value="FtsK_alpha"/>
    <property type="match status" value="1"/>
</dbReference>
<evidence type="ECO:0000256" key="9">
    <source>
        <dbReference type="ARBA" id="ARBA00022989"/>
    </source>
</evidence>
<dbReference type="InterPro" id="IPR025199">
    <property type="entry name" value="FtsK_4TM"/>
</dbReference>
<comment type="function">
    <text evidence="13">Essential cell division protein that coordinates cell division and chromosome segregation. The N-terminus is involved in assembly of the cell-division machinery. The C-terminus functions as a DNA motor that moves dsDNA in an ATP-dependent manner towards the dif recombination site, which is located within the replication terminus region. Required for activation of the Xer recombinase, allowing activation of chromosome unlinking by recombination.</text>
</comment>
<feature type="transmembrane region" description="Helical" evidence="17">
    <location>
        <begin position="82"/>
        <end position="100"/>
    </location>
</feature>